<keyword evidence="4" id="KW-1185">Reference proteome</keyword>
<evidence type="ECO:0000313" key="4">
    <source>
        <dbReference type="Proteomes" id="UP000494269"/>
    </source>
</evidence>
<sequence>MAKFVQNAGQPLLRAPLVTSASRSLRTRLLRALAAAIVLILLAAIALAATGLLTRARPADVAIVLGNTVLPSGKPSPRLAARLDRAYDCFAAKQCRILFVSGGVDPAGADEAAVMRDYLLARGVPADRIVTDSAGVDSWSTARHASAYMREHGYVSALAVTQYFHVPRTLLALRRHGVADVSGGYPRFFEWRDLYSTFRELPAVAWYGLRPL</sequence>
<accession>A0A6S7A1H5</accession>
<feature type="transmembrane region" description="Helical" evidence="1">
    <location>
        <begin position="32"/>
        <end position="53"/>
    </location>
</feature>
<feature type="domain" description="DUF218" evidence="2">
    <location>
        <begin position="60"/>
        <end position="181"/>
    </location>
</feature>
<reference evidence="3 4" key="1">
    <citation type="submission" date="2020-04" db="EMBL/GenBank/DDBJ databases">
        <authorList>
            <person name="De Canck E."/>
        </authorList>
    </citation>
    <scope>NUCLEOTIDE SEQUENCE [LARGE SCALE GENOMIC DNA]</scope>
    <source>
        <strain evidence="3 4">LMG 3441</strain>
    </source>
</reference>
<name>A0A6S7A1H5_9BURK</name>
<dbReference type="PANTHER" id="PTHR30336">
    <property type="entry name" value="INNER MEMBRANE PROTEIN, PROBABLE PERMEASE"/>
    <property type="match status" value="1"/>
</dbReference>
<dbReference type="Gene3D" id="3.40.50.620">
    <property type="entry name" value="HUPs"/>
    <property type="match status" value="1"/>
</dbReference>
<keyword evidence="1" id="KW-1133">Transmembrane helix</keyword>
<dbReference type="GO" id="GO:0005886">
    <property type="term" value="C:plasma membrane"/>
    <property type="evidence" value="ECO:0007669"/>
    <property type="project" value="TreeGrafter"/>
</dbReference>
<keyword evidence="1" id="KW-0812">Transmembrane</keyword>
<evidence type="ECO:0000259" key="2">
    <source>
        <dbReference type="Pfam" id="PF02698"/>
    </source>
</evidence>
<evidence type="ECO:0000313" key="3">
    <source>
        <dbReference type="EMBL" id="CAB3707752.1"/>
    </source>
</evidence>
<proteinExistence type="predicted"/>
<gene>
    <name evidence="3" type="ORF">LMG3441_02935</name>
</gene>
<keyword evidence="1" id="KW-0472">Membrane</keyword>
<dbReference type="InterPro" id="IPR003848">
    <property type="entry name" value="DUF218"/>
</dbReference>
<dbReference type="CDD" id="cd06259">
    <property type="entry name" value="YdcF-like"/>
    <property type="match status" value="1"/>
</dbReference>
<dbReference type="EMBL" id="CADIJQ010000004">
    <property type="protein sequence ID" value="CAB3707752.1"/>
    <property type="molecule type" value="Genomic_DNA"/>
</dbReference>
<protein>
    <recommendedName>
        <fullName evidence="2">DUF218 domain-containing protein</fullName>
    </recommendedName>
</protein>
<dbReference type="PANTHER" id="PTHR30336:SF20">
    <property type="entry name" value="DUF218 DOMAIN-CONTAINING PROTEIN"/>
    <property type="match status" value="1"/>
</dbReference>
<dbReference type="InterPro" id="IPR014729">
    <property type="entry name" value="Rossmann-like_a/b/a_fold"/>
</dbReference>
<dbReference type="Proteomes" id="UP000494269">
    <property type="component" value="Unassembled WGS sequence"/>
</dbReference>
<evidence type="ECO:0000256" key="1">
    <source>
        <dbReference type="SAM" id="Phobius"/>
    </source>
</evidence>
<organism evidence="3 4">
    <name type="scientific">Achromobacter kerstersii</name>
    <dbReference type="NCBI Taxonomy" id="1353890"/>
    <lineage>
        <taxon>Bacteria</taxon>
        <taxon>Pseudomonadati</taxon>
        <taxon>Pseudomonadota</taxon>
        <taxon>Betaproteobacteria</taxon>
        <taxon>Burkholderiales</taxon>
        <taxon>Alcaligenaceae</taxon>
        <taxon>Achromobacter</taxon>
    </lineage>
</organism>
<dbReference type="InterPro" id="IPR051599">
    <property type="entry name" value="Cell_Envelope_Assoc"/>
</dbReference>
<dbReference type="AlphaFoldDB" id="A0A6S7A1H5"/>
<dbReference type="Pfam" id="PF02698">
    <property type="entry name" value="DUF218"/>
    <property type="match status" value="1"/>
</dbReference>